<accession>A0A8H9H8D1</accession>
<keyword evidence="3" id="KW-1185">Reference proteome</keyword>
<dbReference type="RefSeq" id="WP_189105066.1">
    <property type="nucleotide sequence ID" value="NZ_BMMN01000016.1"/>
</dbReference>
<dbReference type="Proteomes" id="UP000653480">
    <property type="component" value="Unassembled WGS sequence"/>
</dbReference>
<comment type="caution">
    <text evidence="2">The sequence shown here is derived from an EMBL/GenBank/DDBJ whole genome shotgun (WGS) entry which is preliminary data.</text>
</comment>
<organism evidence="2 3">
    <name type="scientific">Microbispora bryophytorum</name>
    <dbReference type="NCBI Taxonomy" id="1460882"/>
    <lineage>
        <taxon>Bacteria</taxon>
        <taxon>Bacillati</taxon>
        <taxon>Actinomycetota</taxon>
        <taxon>Actinomycetes</taxon>
        <taxon>Streptosporangiales</taxon>
        <taxon>Streptosporangiaceae</taxon>
        <taxon>Microbispora</taxon>
    </lineage>
</organism>
<reference evidence="2" key="1">
    <citation type="journal article" date="2014" name="Int. J. Syst. Evol. Microbiol.">
        <title>Complete genome sequence of Corynebacterium casei LMG S-19264T (=DSM 44701T), isolated from a smear-ripened cheese.</title>
        <authorList>
            <consortium name="US DOE Joint Genome Institute (JGI-PGF)"/>
            <person name="Walter F."/>
            <person name="Albersmeier A."/>
            <person name="Kalinowski J."/>
            <person name="Ruckert C."/>
        </authorList>
    </citation>
    <scope>NUCLEOTIDE SEQUENCE</scope>
    <source>
        <strain evidence="2">CGMCC 4.7138</strain>
    </source>
</reference>
<dbReference type="AlphaFoldDB" id="A0A8H9H8D1"/>
<evidence type="ECO:0000313" key="2">
    <source>
        <dbReference type="EMBL" id="GGO28008.1"/>
    </source>
</evidence>
<evidence type="ECO:0000313" key="3">
    <source>
        <dbReference type="Proteomes" id="UP000653480"/>
    </source>
</evidence>
<dbReference type="EMBL" id="BMMN01000016">
    <property type="protein sequence ID" value="GGO28008.1"/>
    <property type="molecule type" value="Genomic_DNA"/>
</dbReference>
<feature type="transmembrane region" description="Helical" evidence="1">
    <location>
        <begin position="26"/>
        <end position="47"/>
    </location>
</feature>
<keyword evidence="1" id="KW-1133">Transmembrane helix</keyword>
<keyword evidence="1" id="KW-0472">Membrane</keyword>
<proteinExistence type="predicted"/>
<reference evidence="2" key="2">
    <citation type="submission" date="2020-09" db="EMBL/GenBank/DDBJ databases">
        <authorList>
            <person name="Sun Q."/>
            <person name="Zhou Y."/>
        </authorList>
    </citation>
    <scope>NUCLEOTIDE SEQUENCE</scope>
    <source>
        <strain evidence="2">CGMCC 4.7138</strain>
    </source>
</reference>
<feature type="transmembrane region" description="Helical" evidence="1">
    <location>
        <begin position="53"/>
        <end position="69"/>
    </location>
</feature>
<gene>
    <name evidence="2" type="ORF">GCM10011574_62030</name>
</gene>
<protein>
    <submittedName>
        <fullName evidence="2">Uncharacterized protein</fullName>
    </submittedName>
</protein>
<name>A0A8H9H8D1_9ACTN</name>
<feature type="transmembrane region" description="Helical" evidence="1">
    <location>
        <begin position="90"/>
        <end position="114"/>
    </location>
</feature>
<evidence type="ECO:0000256" key="1">
    <source>
        <dbReference type="SAM" id="Phobius"/>
    </source>
</evidence>
<sequence length="143" mass="15409">MTTITGATAHLDDSRTREAFDLAKKCVTLSGMICGITLATVAVLSIADHTETPFMWVRAVILLAIAPMLHRMIVRASQGSRRSFDRMRTISVTMPIAIIGVDLIPGICPAWYAVMQAMSVLPLVAVAFILSGPGPRAAFPKTR</sequence>
<feature type="transmembrane region" description="Helical" evidence="1">
    <location>
        <begin position="120"/>
        <end position="139"/>
    </location>
</feature>
<keyword evidence="1" id="KW-0812">Transmembrane</keyword>